<feature type="signal peptide" evidence="2">
    <location>
        <begin position="1"/>
        <end position="22"/>
    </location>
</feature>
<evidence type="ECO:0000256" key="1">
    <source>
        <dbReference type="ARBA" id="ARBA00022729"/>
    </source>
</evidence>
<dbReference type="Gene3D" id="3.40.190.10">
    <property type="entry name" value="Periplasmic binding protein-like II"/>
    <property type="match status" value="2"/>
</dbReference>
<accession>A0AAF1K660</accession>
<keyword evidence="1 2" id="KW-0732">Signal</keyword>
<gene>
    <name evidence="3" type="ORF">GXW79_17395</name>
</gene>
<evidence type="ECO:0000313" key="3">
    <source>
        <dbReference type="EMBL" id="MBR0656859.1"/>
    </source>
</evidence>
<comment type="caution">
    <text evidence="3">The sequence shown here is derived from an EMBL/GenBank/DDBJ whole genome shotgun (WGS) entry which is preliminary data.</text>
</comment>
<dbReference type="AlphaFoldDB" id="A0AAF1K660"/>
<dbReference type="EMBL" id="JAAEDH010000023">
    <property type="protein sequence ID" value="MBR0656859.1"/>
    <property type="molecule type" value="Genomic_DNA"/>
</dbReference>
<name>A0AAF1K660_9PROT</name>
<dbReference type="PANTHER" id="PTHR30006:SF2">
    <property type="entry name" value="ABC TRANSPORTER SUBSTRATE-BINDING PROTEIN"/>
    <property type="match status" value="1"/>
</dbReference>
<dbReference type="Proteomes" id="UP001196068">
    <property type="component" value="Unassembled WGS sequence"/>
</dbReference>
<reference evidence="3" key="2">
    <citation type="journal article" date="2021" name="Syst. Appl. Microbiol.">
        <title>Roseomonas hellenica sp. nov., isolated from roots of wild-growing Alkanna tinctoria.</title>
        <authorList>
            <person name="Rat A."/>
            <person name="Naranjo H.D."/>
            <person name="Lebbe L."/>
            <person name="Cnockaert M."/>
            <person name="Krigas N."/>
            <person name="Grigoriadou K."/>
            <person name="Maloupa E."/>
            <person name="Willems A."/>
        </authorList>
    </citation>
    <scope>NUCLEOTIDE SEQUENCE</scope>
    <source>
        <strain evidence="3">LMG 28251</strain>
    </source>
</reference>
<dbReference type="SUPFAM" id="SSF53850">
    <property type="entry name" value="Periplasmic binding protein-like II"/>
    <property type="match status" value="1"/>
</dbReference>
<organism evidence="3 4">
    <name type="scientific">Plastoroseomonas arctica</name>
    <dbReference type="NCBI Taxonomy" id="1509237"/>
    <lineage>
        <taxon>Bacteria</taxon>
        <taxon>Pseudomonadati</taxon>
        <taxon>Pseudomonadota</taxon>
        <taxon>Alphaproteobacteria</taxon>
        <taxon>Acetobacterales</taxon>
        <taxon>Acetobacteraceae</taxon>
        <taxon>Plastoroseomonas</taxon>
    </lineage>
</organism>
<dbReference type="PANTHER" id="PTHR30006">
    <property type="entry name" value="THIAMINE-BINDING PERIPLASMIC PROTEIN-RELATED"/>
    <property type="match status" value="1"/>
</dbReference>
<keyword evidence="4" id="KW-1185">Reference proteome</keyword>
<reference evidence="3" key="1">
    <citation type="submission" date="2020-01" db="EMBL/GenBank/DDBJ databases">
        <authorList>
            <person name="Rat A."/>
        </authorList>
    </citation>
    <scope>NUCLEOTIDE SEQUENCE</scope>
    <source>
        <strain evidence="3">LMG 28251</strain>
    </source>
</reference>
<feature type="chain" id="PRO_5042278692" evidence="2">
    <location>
        <begin position="23"/>
        <end position="346"/>
    </location>
</feature>
<sequence>MMLISRRTIAALAAALPFAARAQDLPAHERTLHEAARREGELTWYSGQYSAEHSETVGRAFTARFPGVRCNVVRSTSQVAFQRLSQDMRAGAAQCDVFSSTDFGHYSLLKRENRLLQYRPENDAGLFPDLRRADPDGYYHTSFMGLYLMAHNTRRVPEADAPKKWTDALDPKYRNQIAVGHPGFSGAIGIWAVQMRKMYGWDYFTRLERNRPMIGRSSLDPVTALNAGERGIGLAVPSSSTSLSISRGNPLKLIYPEEGVLATISPSAIPRNAPHPNAAKLFMEFTTSRYLSDAIRPMFGDPIHPDTAPAEGMRAVSEIRLISPTQAEAESGVPEVRELWRDTFGV</sequence>
<protein>
    <submittedName>
        <fullName evidence="3">Extracellular solute-binding protein</fullName>
    </submittedName>
</protein>
<dbReference type="Pfam" id="PF13343">
    <property type="entry name" value="SBP_bac_6"/>
    <property type="match status" value="1"/>
</dbReference>
<proteinExistence type="predicted"/>
<evidence type="ECO:0000313" key="4">
    <source>
        <dbReference type="Proteomes" id="UP001196068"/>
    </source>
</evidence>
<evidence type="ECO:0000256" key="2">
    <source>
        <dbReference type="SAM" id="SignalP"/>
    </source>
</evidence>